<feature type="compositionally biased region" description="Acidic residues" evidence="1">
    <location>
        <begin position="400"/>
        <end position="445"/>
    </location>
</feature>
<feature type="compositionally biased region" description="Basic and acidic residues" evidence="1">
    <location>
        <begin position="135"/>
        <end position="154"/>
    </location>
</feature>
<organism evidence="3 4">
    <name type="scientific">Araneus ventricosus</name>
    <name type="common">Orbweaver spider</name>
    <name type="synonym">Epeira ventricosa</name>
    <dbReference type="NCBI Taxonomy" id="182803"/>
    <lineage>
        <taxon>Eukaryota</taxon>
        <taxon>Metazoa</taxon>
        <taxon>Ecdysozoa</taxon>
        <taxon>Arthropoda</taxon>
        <taxon>Chelicerata</taxon>
        <taxon>Arachnida</taxon>
        <taxon>Araneae</taxon>
        <taxon>Araneomorphae</taxon>
        <taxon>Entelegynae</taxon>
        <taxon>Araneoidea</taxon>
        <taxon>Araneidae</taxon>
        <taxon>Araneus</taxon>
    </lineage>
</organism>
<dbReference type="PANTHER" id="PTHR43681">
    <property type="entry name" value="TRANSMEMBRANE GTPASE FZO"/>
    <property type="match status" value="1"/>
</dbReference>
<dbReference type="OrthoDB" id="422720at2759"/>
<dbReference type="SUPFAM" id="SSF52540">
    <property type="entry name" value="P-loop containing nucleoside triphosphate hydrolases"/>
    <property type="match status" value="1"/>
</dbReference>
<keyword evidence="4" id="KW-1185">Reference proteome</keyword>
<sequence length="882" mass="100222">MSDTIANRIANLEDTSKKQEAGVTTHPWAVAQSAHCKRQPCLHWVKAHIDIIDNKKADNLAKEVTQKNEAEVNLVSCESSLEDKHPPGVKECRVHIEKALEQYWDKKEPEEISNPTEDSNANHLDESDLNEEEENIGKEQRDSSHLETPDATKDGEDENEDDENPNDEENNDDDEETDDNEDHNDDVETEDNEEDDNDVAEAEDDEEDTSDDEEAEDNVQDTENTNDNADEEEDDEEEEAENDDENEDEESKGEDEDNDNEDDDDDENDEKSEDANGDEQDDDELEHTESGTSSEASAHDDEDDTDLHEDDENDENETKPKEESTESEETDMDSDESKDDDENVDEADDDEDDEEEKENDDEGEEEESETEKISLGESSRTESDSSPEEREAESDKATDEAPEEASPEEEPDSTEDTSEAESEEEEKEEDDSIENIYEEEEEEEPEPHSFRSREHINVILGIDEIGTSLEKEEEKMAQSVFRDIKKIETTHIKPVELLYKYPDSTTRVLGDAEIFSKPMLLFLGPWGAGKTSIINYLLGLERTPSSLKTGSTGITDVDFTLLTYGAQRRIVSGTELAADWKYAGVQKFGQGFLDHFRSIHIPHPLLQKVTIVDTPGIVENRKNAERGYSLNAAFQWFIDRADAVYVVLDPSKVDIGGELGSVIEQLQGQNVRFLLNKADSIRRSDLMRVVGQLFWNLSPLLGGAEAPLIYAVSLTSHPYHPSAPAKFLADQEKNFLYDMKSTLDKRVENKILYARKHAVRVRNHAKMVDCYLASYYRHKSIFSNKRNVAKLITENPREYNIYDGLTSMTNVSRSDVPNPLAYKEFFKIHPLYDFKPLASTCSYFRGCPMDKVDLAITKEFPELLAKYKEAKRALYGQLEQDR</sequence>
<feature type="compositionally biased region" description="Acidic residues" evidence="1">
    <location>
        <begin position="300"/>
        <end position="315"/>
    </location>
</feature>
<dbReference type="InterPro" id="IPR006073">
    <property type="entry name" value="GTP-bd"/>
</dbReference>
<dbReference type="Pfam" id="PF01926">
    <property type="entry name" value="MMR_HSR1"/>
    <property type="match status" value="1"/>
</dbReference>
<feature type="compositionally biased region" description="Polar residues" evidence="1">
    <location>
        <begin position="113"/>
        <end position="122"/>
    </location>
</feature>
<dbReference type="InterPro" id="IPR027417">
    <property type="entry name" value="P-loop_NTPase"/>
</dbReference>
<proteinExistence type="predicted"/>
<feature type="compositionally biased region" description="Basic and acidic residues" evidence="1">
    <location>
        <begin position="370"/>
        <end position="399"/>
    </location>
</feature>
<feature type="domain" description="Dynamin-type G" evidence="2">
    <location>
        <begin position="514"/>
        <end position="748"/>
    </location>
</feature>
<feature type="compositionally biased region" description="Acidic residues" evidence="1">
    <location>
        <begin position="155"/>
        <end position="220"/>
    </location>
</feature>
<feature type="compositionally biased region" description="Basic and acidic residues" evidence="1">
    <location>
        <begin position="446"/>
        <end position="455"/>
    </location>
</feature>
<dbReference type="Proteomes" id="UP000499080">
    <property type="component" value="Unassembled WGS sequence"/>
</dbReference>
<dbReference type="GO" id="GO:0005525">
    <property type="term" value="F:GTP binding"/>
    <property type="evidence" value="ECO:0007669"/>
    <property type="project" value="InterPro"/>
</dbReference>
<feature type="compositionally biased region" description="Acidic residues" evidence="1">
    <location>
        <begin position="228"/>
        <end position="286"/>
    </location>
</feature>
<name>A0A4Y2AQW5_ARAVE</name>
<feature type="compositionally biased region" description="Acidic residues" evidence="1">
    <location>
        <begin position="325"/>
        <end position="369"/>
    </location>
</feature>
<dbReference type="EMBL" id="BGPR01000028">
    <property type="protein sequence ID" value="GBL82321.1"/>
    <property type="molecule type" value="Genomic_DNA"/>
</dbReference>
<evidence type="ECO:0000313" key="3">
    <source>
        <dbReference type="EMBL" id="GBL82321.1"/>
    </source>
</evidence>
<reference evidence="3 4" key="1">
    <citation type="journal article" date="2019" name="Sci. Rep.">
        <title>Orb-weaving spider Araneus ventricosus genome elucidates the spidroin gene catalogue.</title>
        <authorList>
            <person name="Kono N."/>
            <person name="Nakamura H."/>
            <person name="Ohtoshi R."/>
            <person name="Moran D.A.P."/>
            <person name="Shinohara A."/>
            <person name="Yoshida Y."/>
            <person name="Fujiwara M."/>
            <person name="Mori M."/>
            <person name="Tomita M."/>
            <person name="Arakawa K."/>
        </authorList>
    </citation>
    <scope>NUCLEOTIDE SEQUENCE [LARGE SCALE GENOMIC DNA]</scope>
</reference>
<dbReference type="Gene3D" id="1.10.268.20">
    <property type="match status" value="2"/>
</dbReference>
<evidence type="ECO:0000256" key="1">
    <source>
        <dbReference type="SAM" id="MobiDB-lite"/>
    </source>
</evidence>
<dbReference type="AlphaFoldDB" id="A0A4Y2AQW5"/>
<dbReference type="Gene3D" id="3.40.50.300">
    <property type="entry name" value="P-loop containing nucleotide triphosphate hydrolases"/>
    <property type="match status" value="1"/>
</dbReference>
<dbReference type="InterPro" id="IPR030381">
    <property type="entry name" value="G_DYNAMIN_dom"/>
</dbReference>
<feature type="region of interest" description="Disordered" evidence="1">
    <location>
        <begin position="105"/>
        <end position="455"/>
    </location>
</feature>
<accession>A0A4Y2AQW5</accession>
<dbReference type="InterPro" id="IPR051943">
    <property type="entry name" value="TRAFAC_Dynamin-like_GTPase"/>
</dbReference>
<evidence type="ECO:0000259" key="2">
    <source>
        <dbReference type="PROSITE" id="PS51718"/>
    </source>
</evidence>
<dbReference type="PROSITE" id="PS51718">
    <property type="entry name" value="G_DYNAMIN_2"/>
    <property type="match status" value="1"/>
</dbReference>
<dbReference type="PANTHER" id="PTHR43681:SF1">
    <property type="entry name" value="SARCALUMENIN"/>
    <property type="match status" value="1"/>
</dbReference>
<evidence type="ECO:0000313" key="4">
    <source>
        <dbReference type="Proteomes" id="UP000499080"/>
    </source>
</evidence>
<gene>
    <name evidence="3" type="primary">Srl_0</name>
    <name evidence="3" type="ORF">AVEN_252484_1</name>
</gene>
<comment type="caution">
    <text evidence="3">The sequence shown here is derived from an EMBL/GenBank/DDBJ whole genome shotgun (WGS) entry which is preliminary data.</text>
</comment>
<protein>
    <submittedName>
        <fullName evidence="3">Sarcalumenin</fullName>
    </submittedName>
</protein>